<organism evidence="5 6">
    <name type="scientific">Proteobacteria bacterium 228</name>
    <dbReference type="NCBI Taxonomy" id="2083153"/>
    <lineage>
        <taxon>Bacteria</taxon>
        <taxon>Pseudomonadati</taxon>
        <taxon>Pseudomonadota</taxon>
    </lineage>
</organism>
<evidence type="ECO:0000256" key="4">
    <source>
        <dbReference type="SAM" id="MobiDB-lite"/>
    </source>
</evidence>
<dbReference type="Gene3D" id="1.20.1600.10">
    <property type="entry name" value="Outer membrane efflux proteins (OEP)"/>
    <property type="match status" value="1"/>
</dbReference>
<feature type="coiled-coil region" evidence="3">
    <location>
        <begin position="236"/>
        <end position="270"/>
    </location>
</feature>
<reference evidence="5 6" key="1">
    <citation type="submission" date="2018-02" db="EMBL/GenBank/DDBJ databases">
        <title>novel marine gammaproteobacteria from coastal saline agro ecosystem.</title>
        <authorList>
            <person name="Krishnan R."/>
            <person name="Ramesh Kumar N."/>
        </authorList>
    </citation>
    <scope>NUCLEOTIDE SEQUENCE [LARGE SCALE GENOMIC DNA]</scope>
    <source>
        <strain evidence="5 6">228</strain>
    </source>
</reference>
<comment type="similarity">
    <text evidence="1 2">Belongs to the outer membrane factor (OMF) (TC 1.B.17) family.</text>
</comment>
<keyword evidence="2" id="KW-0449">Lipoprotein</keyword>
<keyword evidence="3" id="KW-0175">Coiled coil</keyword>
<evidence type="ECO:0000256" key="3">
    <source>
        <dbReference type="SAM" id="Coils"/>
    </source>
</evidence>
<dbReference type="GO" id="GO:0005886">
    <property type="term" value="C:plasma membrane"/>
    <property type="evidence" value="ECO:0007669"/>
    <property type="project" value="UniProtKB-SubCell"/>
</dbReference>
<proteinExistence type="inferred from homology"/>
<dbReference type="GO" id="GO:0015562">
    <property type="term" value="F:efflux transmembrane transporter activity"/>
    <property type="evidence" value="ECO:0007669"/>
    <property type="project" value="InterPro"/>
</dbReference>
<feature type="region of interest" description="Disordered" evidence="4">
    <location>
        <begin position="125"/>
        <end position="147"/>
    </location>
</feature>
<evidence type="ECO:0000313" key="6">
    <source>
        <dbReference type="Proteomes" id="UP000238196"/>
    </source>
</evidence>
<keyword evidence="2" id="KW-0812">Transmembrane</keyword>
<keyword evidence="2" id="KW-0564">Palmitate</keyword>
<protein>
    <submittedName>
        <fullName evidence="5">RND transporter</fullName>
    </submittedName>
</protein>
<dbReference type="OrthoDB" id="9770517at2"/>
<dbReference type="AlphaFoldDB" id="A0A2S5KMV9"/>
<dbReference type="PANTHER" id="PTHR30203:SF32">
    <property type="entry name" value="CATION EFFLUX SYSTEM PROTEIN CUSC"/>
    <property type="match status" value="1"/>
</dbReference>
<evidence type="ECO:0000313" key="5">
    <source>
        <dbReference type="EMBL" id="PPC75993.1"/>
    </source>
</evidence>
<dbReference type="Proteomes" id="UP000238196">
    <property type="component" value="Unassembled WGS sequence"/>
</dbReference>
<dbReference type="InterPro" id="IPR003423">
    <property type="entry name" value="OMP_efflux"/>
</dbReference>
<comment type="caution">
    <text evidence="5">The sequence shown here is derived from an EMBL/GenBank/DDBJ whole genome shotgun (WGS) entry which is preliminary data.</text>
</comment>
<evidence type="ECO:0000256" key="2">
    <source>
        <dbReference type="RuleBase" id="RU362097"/>
    </source>
</evidence>
<accession>A0A2S5KMV9</accession>
<comment type="subcellular location">
    <subcellularLocation>
        <location evidence="2">Cell membrane</location>
        <topology evidence="2">Lipid-anchor</topology>
    </subcellularLocation>
</comment>
<keyword evidence="2" id="KW-0472">Membrane</keyword>
<name>A0A2S5KMV9_9PROT</name>
<gene>
    <name evidence="5" type="ORF">C4K68_17620</name>
</gene>
<dbReference type="EMBL" id="PRLP01000058">
    <property type="protein sequence ID" value="PPC75993.1"/>
    <property type="molecule type" value="Genomic_DNA"/>
</dbReference>
<keyword evidence="2" id="KW-1134">Transmembrane beta strand</keyword>
<dbReference type="SUPFAM" id="SSF56954">
    <property type="entry name" value="Outer membrane efflux proteins (OEP)"/>
    <property type="match status" value="1"/>
</dbReference>
<evidence type="ECO:0000256" key="1">
    <source>
        <dbReference type="ARBA" id="ARBA00007613"/>
    </source>
</evidence>
<dbReference type="PANTHER" id="PTHR30203">
    <property type="entry name" value="OUTER MEMBRANE CATION EFFLUX PROTEIN"/>
    <property type="match status" value="1"/>
</dbReference>
<sequence length="486" mass="53316">MQRDWTLSRHLLVNNPINNALSVKYPLRLLGIALLALGLSGCAGLVRTDYQRPQVELPAQWTVQPDSGDKVLAAGQWWQVFNDPLLNELIEKALQTNNDLAAATIKVRKARLQAGLEATNLTPDVTVSASSSKERDLNSGTEARSSSTSTSLSYELDLWGKLAASRDSAEWEASATEQDRADTALTLIGTTADLYWQIAYLNQAIRSSEQSIAYTQRSLEVVRVKYSAGAVTNLDLLQAEQNVESQKADLADLQQQLTEAQNALAILFNQAPEHVMATPQQLSSLPMPTLQASVPAAVLANRPDLRAAEMRLRESLADADSTRASYYPSFSLTAALGTSSTQLLNLLQNPVATLGAGLSLPFVEWNQARLNTQIADATYQQAVVAFRQSLYSAMQDVENALSARKHYQQQEAALQRSYDLARQAEQVAETRYRAGATGVQDWLDQQETRRTAELALVKNRYNQLSNMMTLYQALGGAPQDLTSNGQ</sequence>
<dbReference type="Gene3D" id="2.20.200.10">
    <property type="entry name" value="Outer membrane efflux proteins (OEP)"/>
    <property type="match status" value="1"/>
</dbReference>
<dbReference type="Pfam" id="PF02321">
    <property type="entry name" value="OEP"/>
    <property type="match status" value="2"/>
</dbReference>
<dbReference type="InterPro" id="IPR010131">
    <property type="entry name" value="MdtP/NodT-like"/>
</dbReference>
<dbReference type="NCBIfam" id="TIGR01845">
    <property type="entry name" value="outer_NodT"/>
    <property type="match status" value="1"/>
</dbReference>